<dbReference type="Pfam" id="PF12080">
    <property type="entry name" value="GldM_4th"/>
    <property type="match status" value="1"/>
</dbReference>
<feature type="transmembrane region" description="Helical" evidence="1">
    <location>
        <begin position="99"/>
        <end position="119"/>
    </location>
</feature>
<evidence type="ECO:0000256" key="1">
    <source>
        <dbReference type="SAM" id="Phobius"/>
    </source>
</evidence>
<dbReference type="PANTHER" id="PTHR34978">
    <property type="entry name" value="POSSIBLE SENSOR-TRANSDUCER PROTEIN BLAR"/>
    <property type="match status" value="1"/>
</dbReference>
<gene>
    <name evidence="5" type="ORF">A3860_13540</name>
</gene>
<keyword evidence="6" id="KW-1185">Reference proteome</keyword>
<dbReference type="InterPro" id="IPR008756">
    <property type="entry name" value="Peptidase_M56"/>
</dbReference>
<evidence type="ECO:0000259" key="2">
    <source>
        <dbReference type="Pfam" id="PF05569"/>
    </source>
</evidence>
<evidence type="ECO:0000313" key="6">
    <source>
        <dbReference type="Proteomes" id="UP000192796"/>
    </source>
</evidence>
<proteinExistence type="predicted"/>
<keyword evidence="1" id="KW-0812">Transmembrane</keyword>
<sequence>MNELVRYIVLSTGCLSILYLFYRLFLANKTTLQSLRWYLLFSLLISLLIPFNRYSFFTFNIAKSTSRVNNVVTNTFTGTDASGNTATPATKVPARERSAIPVLSIVGMLYCIITGYFLVRLVRQFYLIWTCYRSSEKEKKGAYTIVWNGQHKKPFSFFRLLFLNRSFVTPEQQEQITAHEKVHMLQYHSFDIILVEIVTAITWFNPVVWLFRNTVQLVHEYLADAGVLDSGINKLQYQALLLNQIAETELVTIYSGFNQSSINKRFIMMQTDHPNRASRYKLLLLVPITSLLIPVTGCLNGRSSSDSTEVVTTIAPTKLNVLYIGIDNPVSISVSEYAADDITVSIDNGSITGKNGEYNVRPHVAGKAVITVAAKGKTIRESEFRVKYLPPPVVVLKPLPGNAGLIKGGDISKEELLKADGIKLTIENSEFELPMKVASFDMVVRAADKSVIKSAGSTQDNFSAEQVALIKSLEKGQHVTIENIAATSPGGNRKTPMIMDFTIRGK</sequence>
<evidence type="ECO:0000259" key="3">
    <source>
        <dbReference type="Pfam" id="PF12080"/>
    </source>
</evidence>
<dbReference type="InterPro" id="IPR048406">
    <property type="entry name" value="GldM_Ig-like-2"/>
</dbReference>
<dbReference type="OrthoDB" id="1522859at2"/>
<accession>A0A1V9G7B2</accession>
<dbReference type="EMBL" id="LVYD01000002">
    <property type="protein sequence ID" value="OQP66503.1"/>
    <property type="molecule type" value="Genomic_DNA"/>
</dbReference>
<dbReference type="AlphaFoldDB" id="A0A1V9G7B2"/>
<dbReference type="InterPro" id="IPR022719">
    <property type="entry name" value="Motility-assoc_prot_GldM_C"/>
</dbReference>
<keyword evidence="1" id="KW-0472">Membrane</keyword>
<dbReference type="Pfam" id="PF05569">
    <property type="entry name" value="Peptidase_M56"/>
    <property type="match status" value="1"/>
</dbReference>
<evidence type="ECO:0008006" key="7">
    <source>
        <dbReference type="Google" id="ProtNLM"/>
    </source>
</evidence>
<feature type="domain" description="Peptidase M56" evidence="2">
    <location>
        <begin position="28"/>
        <end position="268"/>
    </location>
</feature>
<keyword evidence="1" id="KW-1133">Transmembrane helix</keyword>
<comment type="caution">
    <text evidence="5">The sequence shown here is derived from an EMBL/GenBank/DDBJ whole genome shotgun (WGS) entry which is preliminary data.</text>
</comment>
<dbReference type="InterPro" id="IPR052173">
    <property type="entry name" value="Beta-lactam_resp_regulator"/>
</dbReference>
<name>A0A1V9G7B2_9BACT</name>
<dbReference type="Proteomes" id="UP000192796">
    <property type="component" value="Unassembled WGS sequence"/>
</dbReference>
<feature type="domain" description="Gliding motility-associated protein GldM C-terminal" evidence="3">
    <location>
        <begin position="407"/>
        <end position="503"/>
    </location>
</feature>
<protein>
    <recommendedName>
        <fullName evidence="7">Peptidase M56 domain-containing protein</fullName>
    </recommendedName>
</protein>
<evidence type="ECO:0000259" key="4">
    <source>
        <dbReference type="Pfam" id="PF21602"/>
    </source>
</evidence>
<dbReference type="Pfam" id="PF21602">
    <property type="entry name" value="GldM_3rd"/>
    <property type="match status" value="1"/>
</dbReference>
<dbReference type="STRING" id="1703345.A3860_13540"/>
<dbReference type="RefSeq" id="WP_081145444.1">
    <property type="nucleotide sequence ID" value="NZ_LVYD01000002.1"/>
</dbReference>
<organism evidence="5 6">
    <name type="scientific">Niastella vici</name>
    <dbReference type="NCBI Taxonomy" id="1703345"/>
    <lineage>
        <taxon>Bacteria</taxon>
        <taxon>Pseudomonadati</taxon>
        <taxon>Bacteroidota</taxon>
        <taxon>Chitinophagia</taxon>
        <taxon>Chitinophagales</taxon>
        <taxon>Chitinophagaceae</taxon>
        <taxon>Niastella</taxon>
    </lineage>
</organism>
<reference evidence="5 6" key="1">
    <citation type="submission" date="2016-03" db="EMBL/GenBank/DDBJ databases">
        <title>Niastella vici sp. nov., isolated from farmland soil.</title>
        <authorList>
            <person name="Chen L."/>
            <person name="Wang D."/>
            <person name="Yang S."/>
            <person name="Wang G."/>
        </authorList>
    </citation>
    <scope>NUCLEOTIDE SEQUENCE [LARGE SCALE GENOMIC DNA]</scope>
    <source>
        <strain evidence="5 6">DJ57</strain>
    </source>
</reference>
<feature type="domain" description="Gliding motility-associated protein GldM second immunoglobulin-like" evidence="4">
    <location>
        <begin position="312"/>
        <end position="387"/>
    </location>
</feature>
<feature type="transmembrane region" description="Helical" evidence="1">
    <location>
        <begin position="6"/>
        <end position="25"/>
    </location>
</feature>
<dbReference type="PANTHER" id="PTHR34978:SF3">
    <property type="entry name" value="SLR0241 PROTEIN"/>
    <property type="match status" value="1"/>
</dbReference>
<evidence type="ECO:0000313" key="5">
    <source>
        <dbReference type="EMBL" id="OQP66503.1"/>
    </source>
</evidence>
<feature type="transmembrane region" description="Helical" evidence="1">
    <location>
        <begin position="37"/>
        <end position="56"/>
    </location>
</feature>